<dbReference type="GO" id="GO:0005524">
    <property type="term" value="F:ATP binding"/>
    <property type="evidence" value="ECO:0007669"/>
    <property type="project" value="UniProtKB-KW"/>
</dbReference>
<dbReference type="GO" id="GO:0045134">
    <property type="term" value="F:UDP phosphatase activity"/>
    <property type="evidence" value="ECO:0007669"/>
    <property type="project" value="TreeGrafter"/>
</dbReference>
<keyword evidence="6" id="KW-1133">Transmembrane helix</keyword>
<evidence type="ECO:0000256" key="4">
    <source>
        <dbReference type="PIRSR" id="PIRSR600407-2"/>
    </source>
</evidence>
<keyword evidence="4" id="KW-0547">Nucleotide-binding</keyword>
<protein>
    <submittedName>
        <fullName evidence="7">Apyrase</fullName>
    </submittedName>
</protein>
<dbReference type="PANTHER" id="PTHR11782">
    <property type="entry name" value="ADENOSINE/GUANOSINE DIPHOSPHATASE"/>
    <property type="match status" value="1"/>
</dbReference>
<evidence type="ECO:0000313" key="8">
    <source>
        <dbReference type="Proteomes" id="UP000195602"/>
    </source>
</evidence>
<evidence type="ECO:0000256" key="1">
    <source>
        <dbReference type="ARBA" id="ARBA00009283"/>
    </source>
</evidence>
<evidence type="ECO:0000256" key="2">
    <source>
        <dbReference type="ARBA" id="ARBA00022801"/>
    </source>
</evidence>
<accession>A0AA91PZ70</accession>
<dbReference type="GO" id="GO:0004382">
    <property type="term" value="F:GDP phosphatase activity"/>
    <property type="evidence" value="ECO:0007669"/>
    <property type="project" value="TreeGrafter"/>
</dbReference>
<dbReference type="Gene3D" id="3.30.420.150">
    <property type="entry name" value="Exopolyphosphatase. Domain 2"/>
    <property type="match status" value="1"/>
</dbReference>
<feature type="binding site" evidence="4">
    <location>
        <begin position="254"/>
        <end position="258"/>
    </location>
    <ligand>
        <name>ATP</name>
        <dbReference type="ChEBI" id="CHEBI:30616"/>
    </ligand>
</feature>
<dbReference type="EMBL" id="LYUB02000011">
    <property type="protein sequence ID" value="OVF07693.1"/>
    <property type="molecule type" value="Genomic_DNA"/>
</dbReference>
<dbReference type="Gene3D" id="3.30.420.40">
    <property type="match status" value="1"/>
</dbReference>
<evidence type="ECO:0000256" key="3">
    <source>
        <dbReference type="PIRSR" id="PIRSR600407-1"/>
    </source>
</evidence>
<keyword evidence="4" id="KW-0067">ATP-binding</keyword>
<name>A0AA91PZ70_CLALS</name>
<keyword evidence="2" id="KW-0378">Hydrolase</keyword>
<feature type="transmembrane region" description="Helical" evidence="6">
    <location>
        <begin position="648"/>
        <end position="667"/>
    </location>
</feature>
<feature type="region of interest" description="Disordered" evidence="5">
    <location>
        <begin position="72"/>
        <end position="115"/>
    </location>
</feature>
<reference evidence="7 8" key="1">
    <citation type="submission" date="2017-04" db="EMBL/GenBank/DDBJ databases">
        <title>Draft genome of the yeast Clavispora lusitaniae type strain CBS 6936.</title>
        <authorList>
            <person name="Durrens P."/>
            <person name="Klopp C."/>
            <person name="Biteau N."/>
            <person name="Fitton-Ouhabi V."/>
            <person name="Dementhon K."/>
            <person name="Accoceberry I."/>
            <person name="Sherman D.J."/>
            <person name="Noel T."/>
        </authorList>
    </citation>
    <scope>NUCLEOTIDE SEQUENCE [LARGE SCALE GENOMIC DNA]</scope>
    <source>
        <strain evidence="7 8">CBS 6936</strain>
    </source>
</reference>
<evidence type="ECO:0000256" key="6">
    <source>
        <dbReference type="SAM" id="Phobius"/>
    </source>
</evidence>
<dbReference type="AlphaFoldDB" id="A0AA91PZ70"/>
<dbReference type="GO" id="GO:0046036">
    <property type="term" value="P:CTP metabolic process"/>
    <property type="evidence" value="ECO:0007669"/>
    <property type="project" value="TreeGrafter"/>
</dbReference>
<evidence type="ECO:0000256" key="5">
    <source>
        <dbReference type="SAM" id="MobiDB-lite"/>
    </source>
</evidence>
<feature type="active site" description="Proton acceptor" evidence="3">
    <location>
        <position position="217"/>
    </location>
</feature>
<comment type="caution">
    <text evidence="7">The sequence shown here is derived from an EMBL/GenBank/DDBJ whole genome shotgun (WGS) entry which is preliminary data.</text>
</comment>
<keyword evidence="6" id="KW-0472">Membrane</keyword>
<dbReference type="GO" id="GO:0005794">
    <property type="term" value="C:Golgi apparatus"/>
    <property type="evidence" value="ECO:0007669"/>
    <property type="project" value="TreeGrafter"/>
</dbReference>
<feature type="compositionally biased region" description="Acidic residues" evidence="5">
    <location>
        <begin position="79"/>
        <end position="94"/>
    </location>
</feature>
<gene>
    <name evidence="7" type="ORF">A9F13_11g00242</name>
</gene>
<keyword evidence="6" id="KW-0812">Transmembrane</keyword>
<dbReference type="Proteomes" id="UP000195602">
    <property type="component" value="Unassembled WGS sequence"/>
</dbReference>
<proteinExistence type="inferred from homology"/>
<comment type="similarity">
    <text evidence="1">Belongs to the GDA1/CD39 NTPase family.</text>
</comment>
<dbReference type="Pfam" id="PF01150">
    <property type="entry name" value="GDA1_CD39"/>
    <property type="match status" value="1"/>
</dbReference>
<dbReference type="GO" id="GO:0006256">
    <property type="term" value="P:UDP catabolic process"/>
    <property type="evidence" value="ECO:0007669"/>
    <property type="project" value="TreeGrafter"/>
</dbReference>
<dbReference type="KEGG" id="clus:A9F13_11g00242"/>
<dbReference type="InterPro" id="IPR000407">
    <property type="entry name" value="GDA1_CD39_NTPase"/>
</dbReference>
<dbReference type="GO" id="GO:0016020">
    <property type="term" value="C:membrane"/>
    <property type="evidence" value="ECO:0007669"/>
    <property type="project" value="TreeGrafter"/>
</dbReference>
<dbReference type="GO" id="GO:0017111">
    <property type="term" value="F:ribonucleoside triphosphate phosphatase activity"/>
    <property type="evidence" value="ECO:0007669"/>
    <property type="project" value="TreeGrafter"/>
</dbReference>
<dbReference type="PANTHER" id="PTHR11782:SF121">
    <property type="entry name" value="NUCLEOSIDE-DIPHOSPHATASE MIG-23"/>
    <property type="match status" value="1"/>
</dbReference>
<feature type="region of interest" description="Disordered" evidence="5">
    <location>
        <begin position="707"/>
        <end position="731"/>
    </location>
</feature>
<organism evidence="7 8">
    <name type="scientific">Clavispora lusitaniae</name>
    <name type="common">Candida lusitaniae</name>
    <dbReference type="NCBI Taxonomy" id="36911"/>
    <lineage>
        <taxon>Eukaryota</taxon>
        <taxon>Fungi</taxon>
        <taxon>Dikarya</taxon>
        <taxon>Ascomycota</taxon>
        <taxon>Saccharomycotina</taxon>
        <taxon>Pichiomycetes</taxon>
        <taxon>Metschnikowiaceae</taxon>
        <taxon>Clavispora</taxon>
    </lineage>
</organism>
<evidence type="ECO:0000313" key="7">
    <source>
        <dbReference type="EMBL" id="OVF07693.1"/>
    </source>
</evidence>
<sequence length="731" mass="82749">MPQIFPRKKKKVIKPGPVTTKDGIPLDYIVVIDSGSKGSRVYVYNWLNPQHAFEAGIDISMKPKIKLHRRMSFGKERPEDDDSDLEESDTDSALESDPNSLDSTKPDPKHTVRLPFVNTKKRWHRKMSPGLASFNESPGKVGNHHLSYLLSLASSVVPKSEHYRTPIFLHATAGMRLLPPNEQEPIMENVCQYLQSNSDFYLPHCQSHVNIIDGDTEGLYGWLSINYLMNSLDHPEDHDHGKNHTTYGLLDMGGASTQVVFQPNTTESEEHSNNLYHVLLSEIPKLLPKNTTVTQMGNYSKPQTLNFDVYSDSFLGFGMFQAHHRYRKLLLEQFRHENDLPGEVYSFRTPIPDPCLPKGYTTSDIIDDHNLDFVGESNFDKCLQSIFPVLANATHGAGTGTDTFNGDCQSLDATTSVSSCLLSDLIPAFDFDINHFVGVSGYWDAINQILTTESISHKANKTDKYDYTLIYSKTKQLCQQPLQDLLTMNEFNKGKAHLQQDDLVELCFKSSWILNFLHVGLGFPRFGIDDIPNKDEKFKSLQLVDKMGSRSFSWTLGRALLYANDEYVQAFNNYSSSVGSDSDSSLKRPGYYYTAAVGSYYFGAEFKDVPPRPQYVPASPDAKYIYYDYENSYKQGKESKWYIKPHRFYGEVVFIVLFFIAVLLMLGRERRSAFVQKVKGLFSRKGAYSPVNNDTFVVEDDPALELEEFPPSSSKSRSPDDEITIGSSHDT</sequence>